<evidence type="ECO:0000313" key="1">
    <source>
        <dbReference type="EMBL" id="KIK55695.1"/>
    </source>
</evidence>
<name>A0A0D0AYE6_9AGAR</name>
<dbReference type="SUPFAM" id="SSF48576">
    <property type="entry name" value="Terpenoid synthases"/>
    <property type="match status" value="1"/>
</dbReference>
<dbReference type="OrthoDB" id="6921389at2759"/>
<dbReference type="InterPro" id="IPR008949">
    <property type="entry name" value="Isoprenoid_synthase_dom_sf"/>
</dbReference>
<dbReference type="EMBL" id="KN834804">
    <property type="protein sequence ID" value="KIK55695.1"/>
    <property type="molecule type" value="Genomic_DNA"/>
</dbReference>
<dbReference type="Gene3D" id="1.10.600.10">
    <property type="entry name" value="Farnesyl Diphosphate Synthase"/>
    <property type="match status" value="1"/>
</dbReference>
<sequence length="200" mass="23062">MEFRYSTKIDPSTYDTEGLCEGIDLRKHNFTFLEDRGAIRAQADWNKYVSSVADYRGALGPEYSLISVGIPECLPDRLEIVSYANEFGFLYDDVIEFLDQEQIDLQNDELNQIFLEGARSSVITTNNSQTMQVGRRKIVSQILLEMLAIDRDCAITVMKSWAKFLELGSSRQQDKIFRTLEEYLPYRMRDAGEMFIHGLL</sequence>
<keyword evidence="2" id="KW-1185">Reference proteome</keyword>
<protein>
    <submittedName>
        <fullName evidence="1">Uncharacterized protein</fullName>
    </submittedName>
</protein>
<accession>A0A0D0AYE6</accession>
<gene>
    <name evidence="1" type="ORF">GYMLUDRAFT_835008</name>
</gene>
<dbReference type="Proteomes" id="UP000053593">
    <property type="component" value="Unassembled WGS sequence"/>
</dbReference>
<organism evidence="1 2">
    <name type="scientific">Collybiopsis luxurians FD-317 M1</name>
    <dbReference type="NCBI Taxonomy" id="944289"/>
    <lineage>
        <taxon>Eukaryota</taxon>
        <taxon>Fungi</taxon>
        <taxon>Dikarya</taxon>
        <taxon>Basidiomycota</taxon>
        <taxon>Agaricomycotina</taxon>
        <taxon>Agaricomycetes</taxon>
        <taxon>Agaricomycetidae</taxon>
        <taxon>Agaricales</taxon>
        <taxon>Marasmiineae</taxon>
        <taxon>Omphalotaceae</taxon>
        <taxon>Collybiopsis</taxon>
        <taxon>Collybiopsis luxurians</taxon>
    </lineage>
</organism>
<dbReference type="AlphaFoldDB" id="A0A0D0AYE6"/>
<reference evidence="1 2" key="1">
    <citation type="submission" date="2014-04" db="EMBL/GenBank/DDBJ databases">
        <title>Evolutionary Origins and Diversification of the Mycorrhizal Mutualists.</title>
        <authorList>
            <consortium name="DOE Joint Genome Institute"/>
            <consortium name="Mycorrhizal Genomics Consortium"/>
            <person name="Kohler A."/>
            <person name="Kuo A."/>
            <person name="Nagy L.G."/>
            <person name="Floudas D."/>
            <person name="Copeland A."/>
            <person name="Barry K.W."/>
            <person name="Cichocki N."/>
            <person name="Veneault-Fourrey C."/>
            <person name="LaButti K."/>
            <person name="Lindquist E.A."/>
            <person name="Lipzen A."/>
            <person name="Lundell T."/>
            <person name="Morin E."/>
            <person name="Murat C."/>
            <person name="Riley R."/>
            <person name="Ohm R."/>
            <person name="Sun H."/>
            <person name="Tunlid A."/>
            <person name="Henrissat B."/>
            <person name="Grigoriev I.V."/>
            <person name="Hibbett D.S."/>
            <person name="Martin F."/>
        </authorList>
    </citation>
    <scope>NUCLEOTIDE SEQUENCE [LARGE SCALE GENOMIC DNA]</scope>
    <source>
        <strain evidence="1 2">FD-317 M1</strain>
    </source>
</reference>
<evidence type="ECO:0000313" key="2">
    <source>
        <dbReference type="Proteomes" id="UP000053593"/>
    </source>
</evidence>
<dbReference type="HOGENOM" id="CLU_1428871_0_0_1"/>
<proteinExistence type="predicted"/>